<gene>
    <name evidence="1" type="ORF">GKE97_13790</name>
</gene>
<comment type="caution">
    <text evidence="1">The sequence shown here is derived from an EMBL/GenBank/DDBJ whole genome shotgun (WGS) entry which is preliminary data.</text>
</comment>
<organism evidence="1 2">
    <name type="scientific">Flavonifractor plautii</name>
    <name type="common">Fusobacterium plautii</name>
    <dbReference type="NCBI Taxonomy" id="292800"/>
    <lineage>
        <taxon>Bacteria</taxon>
        <taxon>Bacillati</taxon>
        <taxon>Bacillota</taxon>
        <taxon>Clostridia</taxon>
        <taxon>Eubacteriales</taxon>
        <taxon>Oscillospiraceae</taxon>
        <taxon>Flavonifractor</taxon>
    </lineage>
</organism>
<dbReference type="Proteomes" id="UP000434475">
    <property type="component" value="Unassembled WGS sequence"/>
</dbReference>
<sequence>MTAINEALEELKAEYVPLLTALEDGASPYMSGHLFENHCLLYPTDTGRYLCLTFLREEYHTDLNTAHVFTLVYDREAGQQVTLADALALAGQTEDELYRTLASQYDPLLGEDVPGADLCIQNQALEGFRMGMDGQPVFYLTARTDDRDDSVQDAVSGSDNLYVWEEGVFTRYDQHVLEPEPLVSAEECLELDPPLWWQWHFANGTPKGGFLSENGAR</sequence>
<evidence type="ECO:0000313" key="1">
    <source>
        <dbReference type="EMBL" id="MSB20582.1"/>
    </source>
</evidence>
<dbReference type="AlphaFoldDB" id="A0A6I2RBF2"/>
<protein>
    <submittedName>
        <fullName evidence="1">Uncharacterized protein</fullName>
    </submittedName>
</protein>
<name>A0A6I2RBF2_FLAPL</name>
<proteinExistence type="predicted"/>
<reference evidence="1 2" key="1">
    <citation type="journal article" date="2019" name="Nat. Med.">
        <title>A library of human gut bacterial isolates paired with longitudinal multiomics data enables mechanistic microbiome research.</title>
        <authorList>
            <person name="Poyet M."/>
            <person name="Groussin M."/>
            <person name="Gibbons S.M."/>
            <person name="Avila-Pacheco J."/>
            <person name="Jiang X."/>
            <person name="Kearney S.M."/>
            <person name="Perrotta A.R."/>
            <person name="Berdy B."/>
            <person name="Zhao S."/>
            <person name="Lieberman T.D."/>
            <person name="Swanson P.K."/>
            <person name="Smith M."/>
            <person name="Roesemann S."/>
            <person name="Alexander J.E."/>
            <person name="Rich S.A."/>
            <person name="Livny J."/>
            <person name="Vlamakis H."/>
            <person name="Clish C."/>
            <person name="Bullock K."/>
            <person name="Deik A."/>
            <person name="Scott J."/>
            <person name="Pierce K.A."/>
            <person name="Xavier R.J."/>
            <person name="Alm E.J."/>
        </authorList>
    </citation>
    <scope>NUCLEOTIDE SEQUENCE [LARGE SCALE GENOMIC DNA]</scope>
    <source>
        <strain evidence="1 2">BIOML-A2</strain>
    </source>
</reference>
<dbReference type="EMBL" id="WKPR01000014">
    <property type="protein sequence ID" value="MSB20582.1"/>
    <property type="molecule type" value="Genomic_DNA"/>
</dbReference>
<dbReference type="RefSeq" id="WP_172697764.1">
    <property type="nucleotide sequence ID" value="NZ_WKPR01000014.1"/>
</dbReference>
<evidence type="ECO:0000313" key="2">
    <source>
        <dbReference type="Proteomes" id="UP000434475"/>
    </source>
</evidence>
<accession>A0A6I2RBF2</accession>